<dbReference type="InterPro" id="IPR001128">
    <property type="entry name" value="Cyt_P450"/>
</dbReference>
<dbReference type="SUPFAM" id="SSF48264">
    <property type="entry name" value="Cytochrome P450"/>
    <property type="match status" value="1"/>
</dbReference>
<sequence length="545" mass="62118">MLLFLALPIICLFLYYKLHYRRFRKYANFPQLKSSLVWGHLQTLHKVHKDRHRIDGDIDPVFGDLMEQAGNPPVLFIDLWPLNEPMLLIRDHDVAEQVSKQSQLWPYSLPKSPSFKEYLPLVDEHSLIWKSGHHWKTLRKLFNPGFAPKHLMTLLSVVLNKTKIFVQILDEHAAKKDVFDLSSPCTNPTFDIIGAVTMDEDLHVQVPDALQSHFIQNYKRFAATYRADGSPSLLPSFSVRWERRRLGQALDVFLGDVIRRKFDLYKADSNTASRSILALSLKDINMLTQPIMDDIISALKTFLFAGHDTTSILLQWALYELSSNPHTLARMRYELDQVLGQSADLDHVFEVINKGGEEVVGQLKYTSAVIKEVLRLHPPAATARYSPPGTGFHLTMPDGSRICADDLMLYNGNYLIHRCLQVYGETKDDFIPERWLDASASNSQTSTKFENAHIPPSSWRPFERGPRNYIGQELANIEAKVILVVLVGRYDLVKEGLGRPILGANGEPLLDARGRHITDSDVYNSRQITAQPVDGMRVRSIRRTT</sequence>
<dbReference type="InterPro" id="IPR036396">
    <property type="entry name" value="Cyt_P450_sf"/>
</dbReference>
<dbReference type="PANTHER" id="PTHR24305:SF222">
    <property type="entry name" value="CYTOCHROME P450 MONOOXYGENASE STCS"/>
    <property type="match status" value="1"/>
</dbReference>
<dbReference type="AlphaFoldDB" id="A0A8H4FDH5"/>
<dbReference type="GO" id="GO:0005506">
    <property type="term" value="F:iron ion binding"/>
    <property type="evidence" value="ECO:0007669"/>
    <property type="project" value="InterPro"/>
</dbReference>
<dbReference type="PRINTS" id="PR00385">
    <property type="entry name" value="P450"/>
</dbReference>
<dbReference type="InterPro" id="IPR002401">
    <property type="entry name" value="Cyt_P450_E_grp-I"/>
</dbReference>
<dbReference type="Gene3D" id="1.10.630.10">
    <property type="entry name" value="Cytochrome P450"/>
    <property type="match status" value="1"/>
</dbReference>
<protein>
    <submittedName>
        <fullName evidence="4">Cytochrome P450 4Z1</fullName>
    </submittedName>
</protein>
<gene>
    <name evidence="4" type="ORF">GCG54_00015699</name>
</gene>
<dbReference type="GO" id="GO:0004497">
    <property type="term" value="F:monooxygenase activity"/>
    <property type="evidence" value="ECO:0007669"/>
    <property type="project" value="InterPro"/>
</dbReference>
<name>A0A8H4FDH5_COLGL</name>
<dbReference type="RefSeq" id="XP_045257537.1">
    <property type="nucleotide sequence ID" value="XM_045415474.1"/>
</dbReference>
<dbReference type="EMBL" id="WVTB01000096">
    <property type="protein sequence ID" value="KAF3798377.1"/>
    <property type="molecule type" value="Genomic_DNA"/>
</dbReference>
<dbReference type="PANTHER" id="PTHR24305">
    <property type="entry name" value="CYTOCHROME P450"/>
    <property type="match status" value="1"/>
</dbReference>
<evidence type="ECO:0000313" key="4">
    <source>
        <dbReference type="EMBL" id="KAF3798377.1"/>
    </source>
</evidence>
<accession>A0A8H4FDH5</accession>
<dbReference type="GeneID" id="69022801"/>
<proteinExistence type="predicted"/>
<dbReference type="GO" id="GO:0020037">
    <property type="term" value="F:heme binding"/>
    <property type="evidence" value="ECO:0007669"/>
    <property type="project" value="InterPro"/>
</dbReference>
<keyword evidence="5" id="KW-1185">Reference proteome</keyword>
<keyword evidence="2" id="KW-0479">Metal-binding</keyword>
<dbReference type="Proteomes" id="UP000613401">
    <property type="component" value="Unassembled WGS sequence"/>
</dbReference>
<evidence type="ECO:0000256" key="2">
    <source>
        <dbReference type="ARBA" id="ARBA00022723"/>
    </source>
</evidence>
<dbReference type="PRINTS" id="PR00463">
    <property type="entry name" value="EP450I"/>
</dbReference>
<organism evidence="4 5">
    <name type="scientific">Colletotrichum gloeosporioides</name>
    <name type="common">Anthracnose fungus</name>
    <name type="synonym">Glomerella cingulata</name>
    <dbReference type="NCBI Taxonomy" id="474922"/>
    <lineage>
        <taxon>Eukaryota</taxon>
        <taxon>Fungi</taxon>
        <taxon>Dikarya</taxon>
        <taxon>Ascomycota</taxon>
        <taxon>Pezizomycotina</taxon>
        <taxon>Sordariomycetes</taxon>
        <taxon>Hypocreomycetidae</taxon>
        <taxon>Glomerellales</taxon>
        <taxon>Glomerellaceae</taxon>
        <taxon>Colletotrichum</taxon>
        <taxon>Colletotrichum gloeosporioides species complex</taxon>
    </lineage>
</organism>
<dbReference type="GO" id="GO:0016705">
    <property type="term" value="F:oxidoreductase activity, acting on paired donors, with incorporation or reduction of molecular oxygen"/>
    <property type="evidence" value="ECO:0007669"/>
    <property type="project" value="InterPro"/>
</dbReference>
<dbReference type="Pfam" id="PF00067">
    <property type="entry name" value="p450"/>
    <property type="match status" value="1"/>
</dbReference>
<evidence type="ECO:0000256" key="3">
    <source>
        <dbReference type="ARBA" id="ARBA00023004"/>
    </source>
</evidence>
<dbReference type="InterPro" id="IPR050121">
    <property type="entry name" value="Cytochrome_P450_monoxygenase"/>
</dbReference>
<reference evidence="4" key="1">
    <citation type="journal article" date="2020" name="Phytopathology">
        <title>Genome sequence and comparative analysis of Colletotrichum gloeosporioides isolated from Liriodendron leaves.</title>
        <authorList>
            <person name="Fu F.F."/>
            <person name="Hao Z."/>
            <person name="Wang P."/>
            <person name="Lu Y."/>
            <person name="Xue L.J."/>
            <person name="Wei G."/>
            <person name="Tian Y."/>
            <person name="Baishi H."/>
            <person name="Xu H."/>
            <person name="Shi J."/>
            <person name="Cheng T."/>
            <person name="Wang G."/>
            <person name="Yi Y."/>
            <person name="Chen J."/>
        </authorList>
    </citation>
    <scope>NUCLEOTIDE SEQUENCE</scope>
    <source>
        <strain evidence="4">Lc1</strain>
    </source>
</reference>
<evidence type="ECO:0000256" key="1">
    <source>
        <dbReference type="ARBA" id="ARBA00022617"/>
    </source>
</evidence>
<evidence type="ECO:0000313" key="5">
    <source>
        <dbReference type="Proteomes" id="UP000613401"/>
    </source>
</evidence>
<comment type="caution">
    <text evidence="4">The sequence shown here is derived from an EMBL/GenBank/DDBJ whole genome shotgun (WGS) entry which is preliminary data.</text>
</comment>
<reference evidence="4" key="2">
    <citation type="submission" date="2020-03" db="EMBL/GenBank/DDBJ databases">
        <authorList>
            <person name="Fu F.-F."/>
            <person name="Chen J."/>
        </authorList>
    </citation>
    <scope>NUCLEOTIDE SEQUENCE</scope>
    <source>
        <strain evidence="4">Lc1</strain>
    </source>
</reference>
<dbReference type="CDD" id="cd11051">
    <property type="entry name" value="CYP59-like"/>
    <property type="match status" value="1"/>
</dbReference>
<keyword evidence="1" id="KW-0349">Heme</keyword>
<keyword evidence="3" id="KW-0408">Iron</keyword>